<evidence type="ECO:0000256" key="1">
    <source>
        <dbReference type="ARBA" id="ARBA00018672"/>
    </source>
</evidence>
<proteinExistence type="predicted"/>
<dbReference type="RefSeq" id="WP_262065834.1">
    <property type="nucleotide sequence ID" value="NZ_JAMXOD010000007.1"/>
</dbReference>
<dbReference type="EMBL" id="JAMZFW010000007">
    <property type="protein sequence ID" value="MCP1102047.1"/>
    <property type="molecule type" value="Genomic_DNA"/>
</dbReference>
<organism evidence="7 8">
    <name type="scientific">Aequitasia blattaphilus</name>
    <dbReference type="NCBI Taxonomy" id="2949332"/>
    <lineage>
        <taxon>Bacteria</taxon>
        <taxon>Bacillati</taxon>
        <taxon>Bacillota</taxon>
        <taxon>Clostridia</taxon>
        <taxon>Lachnospirales</taxon>
        <taxon>Lachnospiraceae</taxon>
        <taxon>Aequitasia</taxon>
    </lineage>
</organism>
<comment type="caution">
    <text evidence="7">The sequence shown here is derived from an EMBL/GenBank/DDBJ whole genome shotgun (WGS) entry which is preliminary data.</text>
</comment>
<sequence>MRVVCVDDEKIALKNILLSLEEIESVTEKEGFTNPLKCLEYLKEHKADVAFLDIHMREMNGLEMAKQVKDIDSDISIIFLTGYSEYAVEAFKQHVSGYLLKPAGVDEIRKELEYVKKDQVTELKKGVVMQTFGNFEVFYDGKPIHFSRSKSKEILAYLVDRKGAGVTMSELASIIWEDGMYDRSRQKQMQTFVSEMGKALKSVGAEDIIIKNRTGIAIDKGKIECDYYAFLEGDVKAVNGYSGEYMSNYYWGEFTVGYLDSQKDY</sequence>
<dbReference type="Gene3D" id="3.40.50.2300">
    <property type="match status" value="1"/>
</dbReference>
<gene>
    <name evidence="7" type="ORF">NK125_06400</name>
</gene>
<evidence type="ECO:0000256" key="5">
    <source>
        <dbReference type="PROSITE-ProRule" id="PRU00169"/>
    </source>
</evidence>
<comment type="function">
    <text evidence="4">May play the central regulatory role in sporulation. It may be an element of the effector pathway responsible for the activation of sporulation genes in response to nutritional stress. Spo0A may act in concert with spo0H (a sigma factor) to control the expression of some genes that are critical to the sporulation process.</text>
</comment>
<keyword evidence="3" id="KW-0238">DNA-binding</keyword>
<dbReference type="PANTHER" id="PTHR44591:SF3">
    <property type="entry name" value="RESPONSE REGULATORY DOMAIN-CONTAINING PROTEIN"/>
    <property type="match status" value="1"/>
</dbReference>
<dbReference type="Proteomes" id="UP001523566">
    <property type="component" value="Unassembled WGS sequence"/>
</dbReference>
<name>A0ABT1EAS2_9FIRM</name>
<feature type="modified residue" description="4-aspartylphosphate" evidence="5">
    <location>
        <position position="53"/>
    </location>
</feature>
<evidence type="ECO:0000313" key="7">
    <source>
        <dbReference type="EMBL" id="MCP1102047.1"/>
    </source>
</evidence>
<dbReference type="InterPro" id="IPR011006">
    <property type="entry name" value="CheY-like_superfamily"/>
</dbReference>
<protein>
    <recommendedName>
        <fullName evidence="1">Stage 0 sporulation protein A homolog</fullName>
    </recommendedName>
</protein>
<dbReference type="SUPFAM" id="SSF46894">
    <property type="entry name" value="C-terminal effector domain of the bipartite response regulators"/>
    <property type="match status" value="1"/>
</dbReference>
<accession>A0ABT1EAS2</accession>
<dbReference type="InterPro" id="IPR036388">
    <property type="entry name" value="WH-like_DNA-bd_sf"/>
</dbReference>
<dbReference type="InterPro" id="IPR016032">
    <property type="entry name" value="Sig_transdc_resp-reg_C-effctor"/>
</dbReference>
<evidence type="ECO:0000256" key="3">
    <source>
        <dbReference type="ARBA" id="ARBA00023125"/>
    </source>
</evidence>
<dbReference type="Pfam" id="PF00072">
    <property type="entry name" value="Response_reg"/>
    <property type="match status" value="1"/>
</dbReference>
<feature type="domain" description="Response regulatory" evidence="6">
    <location>
        <begin position="2"/>
        <end position="116"/>
    </location>
</feature>
<dbReference type="Gene3D" id="1.10.10.10">
    <property type="entry name" value="Winged helix-like DNA-binding domain superfamily/Winged helix DNA-binding domain"/>
    <property type="match status" value="1"/>
</dbReference>
<dbReference type="InterPro" id="IPR050595">
    <property type="entry name" value="Bact_response_regulator"/>
</dbReference>
<evidence type="ECO:0000313" key="8">
    <source>
        <dbReference type="Proteomes" id="UP001523566"/>
    </source>
</evidence>
<dbReference type="SUPFAM" id="SSF52172">
    <property type="entry name" value="CheY-like"/>
    <property type="match status" value="1"/>
</dbReference>
<dbReference type="PROSITE" id="PS50110">
    <property type="entry name" value="RESPONSE_REGULATORY"/>
    <property type="match status" value="1"/>
</dbReference>
<dbReference type="SMART" id="SM00448">
    <property type="entry name" value="REC"/>
    <property type="match status" value="1"/>
</dbReference>
<evidence type="ECO:0000256" key="4">
    <source>
        <dbReference type="ARBA" id="ARBA00024867"/>
    </source>
</evidence>
<evidence type="ECO:0000256" key="2">
    <source>
        <dbReference type="ARBA" id="ARBA00022553"/>
    </source>
</evidence>
<evidence type="ECO:0000259" key="6">
    <source>
        <dbReference type="PROSITE" id="PS50110"/>
    </source>
</evidence>
<keyword evidence="8" id="KW-1185">Reference proteome</keyword>
<reference evidence="7 8" key="1">
    <citation type="journal article" date="2022" name="Genome Biol. Evol.">
        <title>Host diet, physiology and behaviors set the stage for Lachnospiraceae cladogenesis.</title>
        <authorList>
            <person name="Vera-Ponce De Leon A."/>
            <person name="Schneider M."/>
            <person name="Jahnes B.C."/>
            <person name="Sadowski V."/>
            <person name="Camuy-Velez L.A."/>
            <person name="Duan J."/>
            <person name="Sabree Z.L."/>
        </authorList>
    </citation>
    <scope>NUCLEOTIDE SEQUENCE [LARGE SCALE GENOMIC DNA]</scope>
    <source>
        <strain evidence="7 8">PAL113</strain>
    </source>
</reference>
<dbReference type="PANTHER" id="PTHR44591">
    <property type="entry name" value="STRESS RESPONSE REGULATOR PROTEIN 1"/>
    <property type="match status" value="1"/>
</dbReference>
<keyword evidence="2 5" id="KW-0597">Phosphoprotein</keyword>
<dbReference type="InterPro" id="IPR001789">
    <property type="entry name" value="Sig_transdc_resp-reg_receiver"/>
</dbReference>
<dbReference type="CDD" id="cd17536">
    <property type="entry name" value="REC_YesN-like"/>
    <property type="match status" value="1"/>
</dbReference>